<keyword evidence="3" id="KW-1185">Reference proteome</keyword>
<feature type="region of interest" description="Disordered" evidence="1">
    <location>
        <begin position="390"/>
        <end position="409"/>
    </location>
</feature>
<comment type="caution">
    <text evidence="2">The sequence shown here is derived from an EMBL/GenBank/DDBJ whole genome shotgun (WGS) entry which is preliminary data.</text>
</comment>
<evidence type="ECO:0000313" key="2">
    <source>
        <dbReference type="EMBL" id="KAG7391632.1"/>
    </source>
</evidence>
<dbReference type="Proteomes" id="UP000694044">
    <property type="component" value="Unassembled WGS sequence"/>
</dbReference>
<evidence type="ECO:0000256" key="1">
    <source>
        <dbReference type="SAM" id="MobiDB-lite"/>
    </source>
</evidence>
<reference evidence="2" key="1">
    <citation type="submission" date="2021-02" db="EMBL/GenBank/DDBJ databases">
        <authorList>
            <person name="Palmer J.M."/>
        </authorList>
    </citation>
    <scope>NUCLEOTIDE SEQUENCE</scope>
    <source>
        <strain evidence="2">SCRP734</strain>
    </source>
</reference>
<evidence type="ECO:0000313" key="3">
    <source>
        <dbReference type="Proteomes" id="UP000694044"/>
    </source>
</evidence>
<dbReference type="EMBL" id="JAGDFM010000019">
    <property type="protein sequence ID" value="KAG7391632.1"/>
    <property type="molecule type" value="Genomic_DNA"/>
</dbReference>
<name>A0A8T1WC31_9STRA</name>
<dbReference type="AlphaFoldDB" id="A0A8T1WC31"/>
<protein>
    <recommendedName>
        <fullName evidence="4">RNase H type-1 domain-containing protein</fullName>
    </recommendedName>
</protein>
<sequence length="409" mass="44437">MEAEGLLACLRWIRAEFTFPRVDVYGDSRVVISQALCRFACRAPHLAPFIGMIRALGTVDTLIYLHAILRASNTAVDGLCNWIMDSFPAADLTLSGTRWPCQPSYASAQNPATLLRFSPPAAPVLPNLLAHVAATWSLVLHDLRRVAHLIRARFVPWAADRPGHPQVADSRPPSRIFTLAPSLPSWFDTPSTRSCCVRGRPRCVPRAVFDALRSAAVRVGVPFPLDSAFLAAGPGPHVVPDVDLCILDALVADPGLGIPGTLALFHGQTAADPRPNKALRPWLYRAHLASYPHLDLMCAIAQDGLVPPWKDPSALQGPWPTPDNYSCARTGAGLVIDKLLADYYKGRAIIGTMRAFERDPTFYSSAFALVPKKDKPLHLDGRIIHDLSAPDEQVPSEGSAVVEGSRIPD</sequence>
<accession>A0A8T1WC31</accession>
<evidence type="ECO:0008006" key="4">
    <source>
        <dbReference type="Google" id="ProtNLM"/>
    </source>
</evidence>
<organism evidence="2 3">
    <name type="scientific">Phytophthora pseudosyringae</name>
    <dbReference type="NCBI Taxonomy" id="221518"/>
    <lineage>
        <taxon>Eukaryota</taxon>
        <taxon>Sar</taxon>
        <taxon>Stramenopiles</taxon>
        <taxon>Oomycota</taxon>
        <taxon>Peronosporomycetes</taxon>
        <taxon>Peronosporales</taxon>
        <taxon>Peronosporaceae</taxon>
        <taxon>Phytophthora</taxon>
    </lineage>
</organism>
<gene>
    <name evidence="2" type="ORF">PHYPSEUDO_004134</name>
</gene>
<dbReference type="OrthoDB" id="128842at2759"/>
<proteinExistence type="predicted"/>